<dbReference type="InterPro" id="IPR005467">
    <property type="entry name" value="His_kinase_dom"/>
</dbReference>
<dbReference type="Proteomes" id="UP000324974">
    <property type="component" value="Chromosome"/>
</dbReference>
<keyword evidence="5 9" id="KW-0418">Kinase</keyword>
<dbReference type="FunFam" id="3.30.565.10:FF:000010">
    <property type="entry name" value="Sensor histidine kinase RcsC"/>
    <property type="match status" value="1"/>
</dbReference>
<dbReference type="GO" id="GO:0000155">
    <property type="term" value="F:phosphorelay sensor kinase activity"/>
    <property type="evidence" value="ECO:0007669"/>
    <property type="project" value="InterPro"/>
</dbReference>
<dbReference type="SUPFAM" id="SSF47384">
    <property type="entry name" value="Homodimeric domain of signal transducing histidine kinase"/>
    <property type="match status" value="1"/>
</dbReference>
<dbReference type="PROSITE" id="PS50109">
    <property type="entry name" value="HIS_KIN"/>
    <property type="match status" value="1"/>
</dbReference>
<dbReference type="Pfam" id="PF02518">
    <property type="entry name" value="HATPase_c"/>
    <property type="match status" value="1"/>
</dbReference>
<dbReference type="EC" id="2.7.13.3" evidence="2"/>
<dbReference type="SMART" id="SM00387">
    <property type="entry name" value="HATPase_c"/>
    <property type="match status" value="1"/>
</dbReference>
<dbReference type="PANTHER" id="PTHR43047">
    <property type="entry name" value="TWO-COMPONENT HISTIDINE PROTEIN KINASE"/>
    <property type="match status" value="1"/>
</dbReference>
<evidence type="ECO:0000313" key="10">
    <source>
        <dbReference type="Proteomes" id="UP000324974"/>
    </source>
</evidence>
<evidence type="ECO:0000259" key="8">
    <source>
        <dbReference type="PROSITE" id="PS50109"/>
    </source>
</evidence>
<protein>
    <recommendedName>
        <fullName evidence="2">histidine kinase</fullName>
        <ecNumber evidence="2">2.7.13.3</ecNumber>
    </recommendedName>
</protein>
<dbReference type="EMBL" id="CP042425">
    <property type="protein sequence ID" value="QEL19432.1"/>
    <property type="molecule type" value="Genomic_DNA"/>
</dbReference>
<dbReference type="Pfam" id="PF00512">
    <property type="entry name" value="HisKA"/>
    <property type="match status" value="1"/>
</dbReference>
<dbReference type="KEGG" id="lrs:PX52LOC_06504"/>
<dbReference type="Gene3D" id="1.10.287.130">
    <property type="match status" value="1"/>
</dbReference>
<keyword evidence="3" id="KW-0597">Phosphoprotein</keyword>
<dbReference type="SUPFAM" id="SSF55874">
    <property type="entry name" value="ATPase domain of HSP90 chaperone/DNA topoisomerase II/histidine kinase"/>
    <property type="match status" value="1"/>
</dbReference>
<dbReference type="InterPro" id="IPR000253">
    <property type="entry name" value="FHA_dom"/>
</dbReference>
<name>A0A5C1ANV4_9BACT</name>
<dbReference type="InterPro" id="IPR029016">
    <property type="entry name" value="GAF-like_dom_sf"/>
</dbReference>
<evidence type="ECO:0000256" key="2">
    <source>
        <dbReference type="ARBA" id="ARBA00012438"/>
    </source>
</evidence>
<keyword evidence="4" id="KW-0808">Transferase</keyword>
<dbReference type="AlphaFoldDB" id="A0A5C1ANV4"/>
<keyword evidence="6" id="KW-0902">Two-component regulatory system</keyword>
<dbReference type="PRINTS" id="PR00344">
    <property type="entry name" value="BCTRLSENSOR"/>
</dbReference>
<dbReference type="CDD" id="cd16922">
    <property type="entry name" value="HATPase_EvgS-ArcB-TorS-like"/>
    <property type="match status" value="1"/>
</dbReference>
<dbReference type="Gene3D" id="3.30.450.40">
    <property type="match status" value="1"/>
</dbReference>
<dbReference type="InterPro" id="IPR003594">
    <property type="entry name" value="HATPase_dom"/>
</dbReference>
<evidence type="ECO:0000313" key="9">
    <source>
        <dbReference type="EMBL" id="QEL19432.1"/>
    </source>
</evidence>
<comment type="catalytic activity">
    <reaction evidence="1">
        <text>ATP + protein L-histidine = ADP + protein N-phospho-L-histidine.</text>
        <dbReference type="EC" id="2.7.13.3"/>
    </reaction>
</comment>
<dbReference type="PROSITE" id="PS50006">
    <property type="entry name" value="FHA_DOMAIN"/>
    <property type="match status" value="1"/>
</dbReference>
<evidence type="ECO:0000256" key="6">
    <source>
        <dbReference type="ARBA" id="ARBA00023012"/>
    </source>
</evidence>
<dbReference type="InterPro" id="IPR036097">
    <property type="entry name" value="HisK_dim/P_sf"/>
</dbReference>
<dbReference type="RefSeq" id="WP_149113819.1">
    <property type="nucleotide sequence ID" value="NZ_CP042425.1"/>
</dbReference>
<dbReference type="SMART" id="SM00388">
    <property type="entry name" value="HisKA"/>
    <property type="match status" value="1"/>
</dbReference>
<dbReference type="SUPFAM" id="SSF55781">
    <property type="entry name" value="GAF domain-like"/>
    <property type="match status" value="1"/>
</dbReference>
<organism evidence="9 10">
    <name type="scientific">Limnoglobus roseus</name>
    <dbReference type="NCBI Taxonomy" id="2598579"/>
    <lineage>
        <taxon>Bacteria</taxon>
        <taxon>Pseudomonadati</taxon>
        <taxon>Planctomycetota</taxon>
        <taxon>Planctomycetia</taxon>
        <taxon>Gemmatales</taxon>
        <taxon>Gemmataceae</taxon>
        <taxon>Limnoglobus</taxon>
    </lineage>
</organism>
<evidence type="ECO:0000256" key="1">
    <source>
        <dbReference type="ARBA" id="ARBA00000085"/>
    </source>
</evidence>
<dbReference type="CDD" id="cd00082">
    <property type="entry name" value="HisKA"/>
    <property type="match status" value="1"/>
</dbReference>
<evidence type="ECO:0000256" key="3">
    <source>
        <dbReference type="ARBA" id="ARBA00022553"/>
    </source>
</evidence>
<dbReference type="OrthoDB" id="9762493at2"/>
<feature type="domain" description="FHA" evidence="7">
    <location>
        <begin position="22"/>
        <end position="50"/>
    </location>
</feature>
<dbReference type="FunFam" id="1.10.287.130:FF:000001">
    <property type="entry name" value="Two-component sensor histidine kinase"/>
    <property type="match status" value="1"/>
</dbReference>
<dbReference type="InterPro" id="IPR036890">
    <property type="entry name" value="HATPase_C_sf"/>
</dbReference>
<reference evidence="10" key="1">
    <citation type="submission" date="2019-08" db="EMBL/GenBank/DDBJ databases">
        <title>Limnoglobus roseus gen. nov., sp. nov., a novel freshwater planctomycete with a giant genome from the family Gemmataceae.</title>
        <authorList>
            <person name="Kulichevskaya I.S."/>
            <person name="Naumoff D.G."/>
            <person name="Miroshnikov K."/>
            <person name="Ivanova A."/>
            <person name="Philippov D.A."/>
            <person name="Hakobyan A."/>
            <person name="Rijpstra I.C."/>
            <person name="Sinninghe Damste J.S."/>
            <person name="Liesack W."/>
            <person name="Dedysh S.N."/>
        </authorList>
    </citation>
    <scope>NUCLEOTIDE SEQUENCE [LARGE SCALE GENOMIC DNA]</scope>
    <source>
        <strain evidence="10">PX52</strain>
    </source>
</reference>
<dbReference type="Gene3D" id="3.30.565.10">
    <property type="entry name" value="Histidine kinase-like ATPase, C-terminal domain"/>
    <property type="match status" value="1"/>
</dbReference>
<dbReference type="InterPro" id="IPR004358">
    <property type="entry name" value="Sig_transdc_His_kin-like_C"/>
</dbReference>
<evidence type="ECO:0000259" key="7">
    <source>
        <dbReference type="PROSITE" id="PS50006"/>
    </source>
</evidence>
<sequence length="546" mass="57495">MFRLRIEFGGETLDRDVASSSIELGRGEARADVPRVVLKDPTVSRDHVRLTAVTAGTVRVLNLSQTQKIALAGGAGLNSGLSVDLPLPARIALGTVQVTIQSSDTGDGTDTLQTILPRAAAGGLDPDRRLRVNTNDPVRLAGWFESLIAVQTAPPGSPESFAQAARAVVEQIGLERGLILLAKGPTWEVVGRAGTSFDPTSNREFSHTIVNQVAAERRTFYQTTDTAVNPRDSLTHVDAVVAAPILSSAGTVLGVVYGSREGRGIGKRIAAGGIGPLEAHATQLLATTIGVGLDRAEKAAQSARLLVAKEAAEAADQAKGQFLALVSHELRTPLTAILGFAEELIEQAAEAGLDQFGADLGQIRSSGQRLLTLINELLDLSRIEAGMYHLSPAAFDAAAALSEVCKTTRPLVEKHRNTFDVTIPPDLGTVYQDGARFQQCVINLVGNAAKFTADGRISVTATRVDGRLRVAVADTGIGMSQEQIAGLFRPFVQADPSISRRYGGTGLGLVLCRNLARLMGGDVTVTSQLGEGSEFVLDLPTEAPPT</sequence>
<gene>
    <name evidence="9" type="ORF">PX52LOC_06504</name>
</gene>
<proteinExistence type="predicted"/>
<accession>A0A5C1ANV4</accession>
<evidence type="ECO:0000256" key="5">
    <source>
        <dbReference type="ARBA" id="ARBA00022777"/>
    </source>
</evidence>
<dbReference type="InterPro" id="IPR003661">
    <property type="entry name" value="HisK_dim/P_dom"/>
</dbReference>
<evidence type="ECO:0000256" key="4">
    <source>
        <dbReference type="ARBA" id="ARBA00022679"/>
    </source>
</evidence>
<feature type="domain" description="Histidine kinase" evidence="8">
    <location>
        <begin position="325"/>
        <end position="543"/>
    </location>
</feature>
<keyword evidence="10" id="KW-1185">Reference proteome</keyword>